<evidence type="ECO:0000256" key="8">
    <source>
        <dbReference type="ARBA" id="ARBA00022989"/>
    </source>
</evidence>
<dbReference type="InterPro" id="IPR017972">
    <property type="entry name" value="Cyt_P450_CS"/>
</dbReference>
<keyword evidence="12 15" id="KW-0472">Membrane</keyword>
<name>A0AA39QF39_9AGAR</name>
<dbReference type="GO" id="GO:0004497">
    <property type="term" value="F:monooxygenase activity"/>
    <property type="evidence" value="ECO:0007669"/>
    <property type="project" value="UniProtKB-KW"/>
</dbReference>
<dbReference type="PANTHER" id="PTHR24305:SF166">
    <property type="entry name" value="CYTOCHROME P450 12A4, MITOCHONDRIAL-RELATED"/>
    <property type="match status" value="1"/>
</dbReference>
<evidence type="ECO:0000256" key="3">
    <source>
        <dbReference type="ARBA" id="ARBA00004721"/>
    </source>
</evidence>
<dbReference type="InterPro" id="IPR001128">
    <property type="entry name" value="Cyt_P450"/>
</dbReference>
<comment type="pathway">
    <text evidence="3">Secondary metabolite biosynthesis; terpenoid biosynthesis.</text>
</comment>
<evidence type="ECO:0000256" key="4">
    <source>
        <dbReference type="ARBA" id="ARBA00010617"/>
    </source>
</evidence>
<keyword evidence="5 13" id="KW-0349">Heme</keyword>
<sequence>MTPSVNFWRRMFSRIILWEEKQLDTATITCRAVSKRFLLPIRFFAELSSRVCYIYKGHFQLSLLLVLVTMEPVFYYLVVATIVYCLIAVPLRLWKHKYVIRKIRGPPRPSFLLGHEPLLTGRQYIGDLEMEWHKQYGAVYRTAGCFGQDILSVSDPKALQYIFHSSGYRFPKTRDMHRFGETLAGPGVATVEGKVHQRQRRILGHAFTAPQLRNFLSVFQASAMKLTEKITEHVGDATKEVDVLKWTSKAALDIIGITSFRYKFNSLDGERTELTGALDNLFGESMMWPTTSELLITGLCRILPEWIFSPLSQLPNREAARLGRFRDVATKVSRPIFEQQLVEVANDANPAEKDIVNVLAMSYLADGAKRMSDIEIGSQLATFILAGHDTTATTMGWLLYELSRHPEDQVKVREEISKTKSSTPGSLKSSDYDSMPLLNAVIKEVLRYHPLVHGLYREPAQDDVIPLAEPIINSDGMACSQVPIVKGQTIFASLYTYNRLPSVWGDDASEWNPRRFLEVRGEKQESLGVYANLMTFSAGIRACIGWRFAVMELQSVVTELLSNFEFSIPKGAPDILPCPVGFGTIPTVLGRAKEGPQVPLLVTPLNKY</sequence>
<dbReference type="EMBL" id="JAUEPU010000007">
    <property type="protein sequence ID" value="KAK0501129.1"/>
    <property type="molecule type" value="Genomic_DNA"/>
</dbReference>
<keyword evidence="10 13" id="KW-0408">Iron</keyword>
<keyword evidence="6 15" id="KW-0812">Transmembrane</keyword>
<comment type="subcellular location">
    <subcellularLocation>
        <location evidence="2">Membrane</location>
    </subcellularLocation>
</comment>
<dbReference type="SUPFAM" id="SSF48264">
    <property type="entry name" value="Cytochrome P450"/>
    <property type="match status" value="1"/>
</dbReference>
<dbReference type="PRINTS" id="PR00385">
    <property type="entry name" value="P450"/>
</dbReference>
<evidence type="ECO:0000256" key="14">
    <source>
        <dbReference type="RuleBase" id="RU000461"/>
    </source>
</evidence>
<feature type="binding site" description="axial binding residue" evidence="13">
    <location>
        <position position="543"/>
    </location>
    <ligand>
        <name>heme</name>
        <dbReference type="ChEBI" id="CHEBI:30413"/>
    </ligand>
    <ligandPart>
        <name>Fe</name>
        <dbReference type="ChEBI" id="CHEBI:18248"/>
    </ligandPart>
</feature>
<evidence type="ECO:0000256" key="9">
    <source>
        <dbReference type="ARBA" id="ARBA00023002"/>
    </source>
</evidence>
<comment type="similarity">
    <text evidence="4 14">Belongs to the cytochrome P450 family.</text>
</comment>
<evidence type="ECO:0000313" key="17">
    <source>
        <dbReference type="Proteomes" id="UP001175228"/>
    </source>
</evidence>
<keyword evidence="11 14" id="KW-0503">Monooxygenase</keyword>
<reference evidence="16" key="1">
    <citation type="submission" date="2023-06" db="EMBL/GenBank/DDBJ databases">
        <authorList>
            <consortium name="Lawrence Berkeley National Laboratory"/>
            <person name="Ahrendt S."/>
            <person name="Sahu N."/>
            <person name="Indic B."/>
            <person name="Wong-Bajracharya J."/>
            <person name="Merenyi Z."/>
            <person name="Ke H.-M."/>
            <person name="Monk M."/>
            <person name="Kocsube S."/>
            <person name="Drula E."/>
            <person name="Lipzen A."/>
            <person name="Balint B."/>
            <person name="Henrissat B."/>
            <person name="Andreopoulos B."/>
            <person name="Martin F.M."/>
            <person name="Harder C.B."/>
            <person name="Rigling D."/>
            <person name="Ford K.L."/>
            <person name="Foster G.D."/>
            <person name="Pangilinan J."/>
            <person name="Papanicolaou A."/>
            <person name="Barry K."/>
            <person name="LaButti K."/>
            <person name="Viragh M."/>
            <person name="Koriabine M."/>
            <person name="Yan M."/>
            <person name="Riley R."/>
            <person name="Champramary S."/>
            <person name="Plett K.L."/>
            <person name="Tsai I.J."/>
            <person name="Slot J."/>
            <person name="Sipos G."/>
            <person name="Plett J."/>
            <person name="Nagy L.G."/>
            <person name="Grigoriev I.V."/>
        </authorList>
    </citation>
    <scope>NUCLEOTIDE SEQUENCE</scope>
    <source>
        <strain evidence="16">HWK02</strain>
    </source>
</reference>
<gene>
    <name evidence="16" type="ORF">EDD18DRAFT_1147327</name>
</gene>
<dbReference type="GO" id="GO:0016705">
    <property type="term" value="F:oxidoreductase activity, acting on paired donors, with incorporation or reduction of molecular oxygen"/>
    <property type="evidence" value="ECO:0007669"/>
    <property type="project" value="InterPro"/>
</dbReference>
<accession>A0AA39QF39</accession>
<evidence type="ECO:0000313" key="16">
    <source>
        <dbReference type="EMBL" id="KAK0501129.1"/>
    </source>
</evidence>
<dbReference type="GO" id="GO:0016020">
    <property type="term" value="C:membrane"/>
    <property type="evidence" value="ECO:0007669"/>
    <property type="project" value="UniProtKB-SubCell"/>
</dbReference>
<comment type="cofactor">
    <cofactor evidence="1 13">
        <name>heme</name>
        <dbReference type="ChEBI" id="CHEBI:30413"/>
    </cofactor>
</comment>
<evidence type="ECO:0000256" key="7">
    <source>
        <dbReference type="ARBA" id="ARBA00022723"/>
    </source>
</evidence>
<evidence type="ECO:0000256" key="1">
    <source>
        <dbReference type="ARBA" id="ARBA00001971"/>
    </source>
</evidence>
<dbReference type="InterPro" id="IPR036396">
    <property type="entry name" value="Cyt_P450_sf"/>
</dbReference>
<evidence type="ECO:0000256" key="10">
    <source>
        <dbReference type="ARBA" id="ARBA00023004"/>
    </source>
</evidence>
<feature type="transmembrane region" description="Helical" evidence="15">
    <location>
        <begin position="73"/>
        <end position="94"/>
    </location>
</feature>
<dbReference type="GO" id="GO:0020037">
    <property type="term" value="F:heme binding"/>
    <property type="evidence" value="ECO:0007669"/>
    <property type="project" value="InterPro"/>
</dbReference>
<evidence type="ECO:0000256" key="12">
    <source>
        <dbReference type="ARBA" id="ARBA00023136"/>
    </source>
</evidence>
<dbReference type="PROSITE" id="PS00086">
    <property type="entry name" value="CYTOCHROME_P450"/>
    <property type="match status" value="1"/>
</dbReference>
<evidence type="ECO:0000256" key="15">
    <source>
        <dbReference type="SAM" id="Phobius"/>
    </source>
</evidence>
<dbReference type="GO" id="GO:0005506">
    <property type="term" value="F:iron ion binding"/>
    <property type="evidence" value="ECO:0007669"/>
    <property type="project" value="InterPro"/>
</dbReference>
<proteinExistence type="inferred from homology"/>
<protein>
    <submittedName>
        <fullName evidence="16">Cytochrome P450</fullName>
    </submittedName>
</protein>
<evidence type="ECO:0000256" key="13">
    <source>
        <dbReference type="PIRSR" id="PIRSR602401-1"/>
    </source>
</evidence>
<keyword evidence="8 15" id="KW-1133">Transmembrane helix</keyword>
<evidence type="ECO:0000256" key="5">
    <source>
        <dbReference type="ARBA" id="ARBA00022617"/>
    </source>
</evidence>
<dbReference type="AlphaFoldDB" id="A0AA39QF39"/>
<organism evidence="16 17">
    <name type="scientific">Armillaria luteobubalina</name>
    <dbReference type="NCBI Taxonomy" id="153913"/>
    <lineage>
        <taxon>Eukaryota</taxon>
        <taxon>Fungi</taxon>
        <taxon>Dikarya</taxon>
        <taxon>Basidiomycota</taxon>
        <taxon>Agaricomycotina</taxon>
        <taxon>Agaricomycetes</taxon>
        <taxon>Agaricomycetidae</taxon>
        <taxon>Agaricales</taxon>
        <taxon>Marasmiineae</taxon>
        <taxon>Physalacriaceae</taxon>
        <taxon>Armillaria</taxon>
    </lineage>
</organism>
<dbReference type="InterPro" id="IPR002401">
    <property type="entry name" value="Cyt_P450_E_grp-I"/>
</dbReference>
<keyword evidence="9 14" id="KW-0560">Oxidoreductase</keyword>
<evidence type="ECO:0000256" key="11">
    <source>
        <dbReference type="ARBA" id="ARBA00023033"/>
    </source>
</evidence>
<keyword evidence="17" id="KW-1185">Reference proteome</keyword>
<evidence type="ECO:0000256" key="6">
    <source>
        <dbReference type="ARBA" id="ARBA00022692"/>
    </source>
</evidence>
<keyword evidence="7 13" id="KW-0479">Metal-binding</keyword>
<evidence type="ECO:0000256" key="2">
    <source>
        <dbReference type="ARBA" id="ARBA00004370"/>
    </source>
</evidence>
<dbReference type="Pfam" id="PF00067">
    <property type="entry name" value="p450"/>
    <property type="match status" value="1"/>
</dbReference>
<dbReference type="PANTHER" id="PTHR24305">
    <property type="entry name" value="CYTOCHROME P450"/>
    <property type="match status" value="1"/>
</dbReference>
<dbReference type="PRINTS" id="PR00463">
    <property type="entry name" value="EP450I"/>
</dbReference>
<comment type="caution">
    <text evidence="16">The sequence shown here is derived from an EMBL/GenBank/DDBJ whole genome shotgun (WGS) entry which is preliminary data.</text>
</comment>
<dbReference type="Gene3D" id="1.10.630.10">
    <property type="entry name" value="Cytochrome P450"/>
    <property type="match status" value="1"/>
</dbReference>
<dbReference type="Proteomes" id="UP001175228">
    <property type="component" value="Unassembled WGS sequence"/>
</dbReference>
<dbReference type="InterPro" id="IPR050121">
    <property type="entry name" value="Cytochrome_P450_monoxygenase"/>
</dbReference>